<dbReference type="Proteomes" id="UP000305836">
    <property type="component" value="Unassembled WGS sequence"/>
</dbReference>
<reference evidence="6 7" key="1">
    <citation type="submission" date="2019-04" db="EMBL/GenBank/DDBJ databases">
        <title>Kribbella sp. NEAU-THZ 27 nov., a novel actinomycete isolated from soil.</title>
        <authorList>
            <person name="Duan L."/>
        </authorList>
    </citation>
    <scope>NUCLEOTIDE SEQUENCE [LARGE SCALE GENOMIC DNA]</scope>
    <source>
        <strain evidence="7">NEAU-THZ27</strain>
    </source>
</reference>
<feature type="domain" description="Electron transfer flavoprotein alpha/beta-subunit N-terminal" evidence="5">
    <location>
        <begin position="277"/>
        <end position="455"/>
    </location>
</feature>
<dbReference type="InterPro" id="IPR012255">
    <property type="entry name" value="ETF_b"/>
</dbReference>
<dbReference type="AlphaFoldDB" id="A0A4U3LL03"/>
<dbReference type="PANTHER" id="PTHR21294:SF17">
    <property type="entry name" value="PROTEIN FIXA"/>
    <property type="match status" value="1"/>
</dbReference>
<dbReference type="InterPro" id="IPR014729">
    <property type="entry name" value="Rossmann-like_a/b/a_fold"/>
</dbReference>
<dbReference type="InterPro" id="IPR014730">
    <property type="entry name" value="ETF_a/b_N"/>
</dbReference>
<dbReference type="GO" id="GO:0009055">
    <property type="term" value="F:electron transfer activity"/>
    <property type="evidence" value="ECO:0007669"/>
    <property type="project" value="InterPro"/>
</dbReference>
<comment type="caution">
    <text evidence="6">The sequence shown here is derived from an EMBL/GenBank/DDBJ whole genome shotgun (WGS) entry which is preliminary data.</text>
</comment>
<dbReference type="EMBL" id="SZPZ01000004">
    <property type="protein sequence ID" value="TKK76270.1"/>
    <property type="molecule type" value="Genomic_DNA"/>
</dbReference>
<dbReference type="Pfam" id="PF00766">
    <property type="entry name" value="ETF_alpha"/>
    <property type="match status" value="1"/>
</dbReference>
<dbReference type="RefSeq" id="WP_137257138.1">
    <property type="nucleotide sequence ID" value="NZ_JBHSPQ010000003.1"/>
</dbReference>
<organism evidence="6 7">
    <name type="scientific">Kribbella jiaozuonensis</name>
    <dbReference type="NCBI Taxonomy" id="2575441"/>
    <lineage>
        <taxon>Bacteria</taxon>
        <taxon>Bacillati</taxon>
        <taxon>Actinomycetota</taxon>
        <taxon>Actinomycetes</taxon>
        <taxon>Propionibacteriales</taxon>
        <taxon>Kribbellaceae</taxon>
        <taxon>Kribbella</taxon>
    </lineage>
</organism>
<evidence type="ECO:0000256" key="4">
    <source>
        <dbReference type="ARBA" id="ARBA00042002"/>
    </source>
</evidence>
<dbReference type="Pfam" id="PF01012">
    <property type="entry name" value="ETF"/>
    <property type="match status" value="2"/>
</dbReference>
<sequence>MNLLVTALVKQVPKGDHSGRLDADGRLERAGAITEMNPWCRRAVAQAVRLAGETGGRSTAITMGPPAAVDVLREALGWGVDDAVHLSDPALAGSDCLVTARALASTIAVLDEPPDLILVGSSSVDGSTGAVGAMLAELLGLPFTGPVLTLEAEGGRLRTTVQYDSGTESVLIDLPAVVAVAERSCPPAKVPAESWPSADTVRRVSTTDLAAGAWGLPGSPTKVAQVHPAPLTRDPVIFRGRPETQVSRAITELIARGCFDAPVALSAEPVPTPQRHGPDVVALVGPGPAAGTRALLGTAAALAAEAGGAVVAVRTEQSSADLAQWGADEVITLSGDEPRPVAHALARWIREWEPWAVLGAALPWDREVLARLAVVFGAGLMSDLVSLTAKDGRLAGLKPSGGGTLAEIVSHGTPQIATLRTGLLPLRTPRAGRQLTEHVLAVATDPAIARAERRTGDDGDALDRAEVVIGVGRGVPPDKYNELEAMRLLLGAELGATRKVTDEGWLPHGRQIGITGRSVAPRMYVAVGLSGNLNHLAGASRAGTVLAINTDPAAEVFAHCDVGLVADWQEVMPFLVDGLRSRVSR</sequence>
<evidence type="ECO:0000256" key="3">
    <source>
        <dbReference type="ARBA" id="ARBA00025649"/>
    </source>
</evidence>
<dbReference type="SUPFAM" id="SSF52402">
    <property type="entry name" value="Adenine nucleotide alpha hydrolases-like"/>
    <property type="match status" value="2"/>
</dbReference>
<dbReference type="PANTHER" id="PTHR21294">
    <property type="entry name" value="ELECTRON TRANSFER FLAVOPROTEIN BETA-SUBUNIT"/>
    <property type="match status" value="1"/>
</dbReference>
<dbReference type="Gene3D" id="3.40.50.620">
    <property type="entry name" value="HUPs"/>
    <property type="match status" value="2"/>
</dbReference>
<dbReference type="SMART" id="SM00893">
    <property type="entry name" value="ETF"/>
    <property type="match status" value="2"/>
</dbReference>
<keyword evidence="7" id="KW-1185">Reference proteome</keyword>
<comment type="subunit">
    <text evidence="2">Heterodimer of an alpha and a beta subunit.</text>
</comment>
<dbReference type="OrthoDB" id="9781325at2"/>
<comment type="function">
    <text evidence="3">The electron transfer flavoprotein serves as a specific electron acceptor for other dehydrogenases. It transfers the electrons to the main respiratory chain via ETF-ubiquinone oxidoreductase (ETF dehydrogenase).</text>
</comment>
<protein>
    <recommendedName>
        <fullName evidence="4">Electron transfer flavoprotein small subunit</fullName>
    </recommendedName>
</protein>
<proteinExistence type="predicted"/>
<dbReference type="Gene3D" id="3.40.50.1220">
    <property type="entry name" value="TPP-binding domain"/>
    <property type="match status" value="1"/>
</dbReference>
<evidence type="ECO:0000259" key="5">
    <source>
        <dbReference type="SMART" id="SM00893"/>
    </source>
</evidence>
<evidence type="ECO:0000256" key="2">
    <source>
        <dbReference type="ARBA" id="ARBA00011355"/>
    </source>
</evidence>
<dbReference type="InterPro" id="IPR014731">
    <property type="entry name" value="ETF_asu_C"/>
</dbReference>
<evidence type="ECO:0000313" key="7">
    <source>
        <dbReference type="Proteomes" id="UP000305836"/>
    </source>
</evidence>
<dbReference type="SUPFAM" id="SSF52467">
    <property type="entry name" value="DHS-like NAD/FAD-binding domain"/>
    <property type="match status" value="1"/>
</dbReference>
<evidence type="ECO:0000313" key="6">
    <source>
        <dbReference type="EMBL" id="TKK76270.1"/>
    </source>
</evidence>
<comment type="cofactor">
    <cofactor evidence="1">
        <name>FAD</name>
        <dbReference type="ChEBI" id="CHEBI:57692"/>
    </cofactor>
</comment>
<gene>
    <name evidence="6" type="ORF">FDA38_28070</name>
</gene>
<evidence type="ECO:0000256" key="1">
    <source>
        <dbReference type="ARBA" id="ARBA00001974"/>
    </source>
</evidence>
<dbReference type="InterPro" id="IPR029035">
    <property type="entry name" value="DHS-like_NAD/FAD-binding_dom"/>
</dbReference>
<feature type="domain" description="Electron transfer flavoprotein alpha/beta-subunit N-terminal" evidence="5">
    <location>
        <begin position="24"/>
        <end position="204"/>
    </location>
</feature>
<accession>A0A4U3LL03</accession>
<name>A0A4U3LL03_9ACTN</name>